<gene>
    <name evidence="9" type="primary">mutS</name>
    <name evidence="13" type="ORF">AUP44_05110</name>
</gene>
<keyword evidence="4 9" id="KW-0227">DNA damage</keyword>
<dbReference type="InterPro" id="IPR007861">
    <property type="entry name" value="DNA_mismatch_repair_MutS_clamp"/>
</dbReference>
<dbReference type="GO" id="GO:0140664">
    <property type="term" value="F:ATP-dependent DNA damage sensor activity"/>
    <property type="evidence" value="ECO:0007669"/>
    <property type="project" value="InterPro"/>
</dbReference>
<dbReference type="RefSeq" id="WP_062764118.1">
    <property type="nucleotide sequence ID" value="NZ_CP121045.1"/>
</dbReference>
<dbReference type="EMBL" id="LPZR01000155">
    <property type="protein sequence ID" value="KYO52547.1"/>
    <property type="molecule type" value="Genomic_DNA"/>
</dbReference>
<evidence type="ECO:0000256" key="6">
    <source>
        <dbReference type="ARBA" id="ARBA00023125"/>
    </source>
</evidence>
<dbReference type="Pfam" id="PF00488">
    <property type="entry name" value="MutS_V"/>
    <property type="match status" value="1"/>
</dbReference>
<dbReference type="InterPro" id="IPR027417">
    <property type="entry name" value="P-loop_NTPase"/>
</dbReference>
<dbReference type="SUPFAM" id="SSF48334">
    <property type="entry name" value="DNA repair protein MutS, domain III"/>
    <property type="match status" value="1"/>
</dbReference>
<evidence type="ECO:0000256" key="10">
    <source>
        <dbReference type="RuleBase" id="RU003756"/>
    </source>
</evidence>
<evidence type="ECO:0000256" key="2">
    <source>
        <dbReference type="ARBA" id="ARBA00021982"/>
    </source>
</evidence>
<dbReference type="Gene3D" id="3.30.420.110">
    <property type="entry name" value="MutS, connector domain"/>
    <property type="match status" value="1"/>
</dbReference>
<dbReference type="InterPro" id="IPR007860">
    <property type="entry name" value="DNA_mmatch_repair_MutS_con_dom"/>
</dbReference>
<dbReference type="Gene3D" id="3.40.50.300">
    <property type="entry name" value="P-loop containing nucleotide triphosphate hydrolases"/>
    <property type="match status" value="1"/>
</dbReference>
<evidence type="ECO:0000256" key="5">
    <source>
        <dbReference type="ARBA" id="ARBA00022840"/>
    </source>
</evidence>
<evidence type="ECO:0000256" key="8">
    <source>
        <dbReference type="ARBA" id="ARBA00024647"/>
    </source>
</evidence>
<dbReference type="SUPFAM" id="SSF52540">
    <property type="entry name" value="P-loop containing nucleoside triphosphate hydrolases"/>
    <property type="match status" value="1"/>
</dbReference>
<dbReference type="InterPro" id="IPR007695">
    <property type="entry name" value="DNA_mismatch_repair_MutS-lik_N"/>
</dbReference>
<dbReference type="Gene3D" id="6.10.140.430">
    <property type="match status" value="1"/>
</dbReference>
<dbReference type="OrthoDB" id="9802448at2"/>
<dbReference type="Gene3D" id="1.10.1420.10">
    <property type="match status" value="2"/>
</dbReference>
<accession>A0A162KZT6</accession>
<dbReference type="CDD" id="cd03284">
    <property type="entry name" value="ABC_MutS1"/>
    <property type="match status" value="1"/>
</dbReference>
<comment type="caution">
    <text evidence="13">The sequence shown here is derived from an EMBL/GenBank/DDBJ whole genome shotgun (WGS) entry which is preliminary data.</text>
</comment>
<dbReference type="Pfam" id="PF05188">
    <property type="entry name" value="MutS_II"/>
    <property type="match status" value="1"/>
</dbReference>
<dbReference type="Proteomes" id="UP000075787">
    <property type="component" value="Unassembled WGS sequence"/>
</dbReference>
<dbReference type="InterPro" id="IPR005748">
    <property type="entry name" value="DNA_mismatch_repair_MutS"/>
</dbReference>
<keyword evidence="7 9" id="KW-0234">DNA repair</keyword>
<dbReference type="InterPro" id="IPR045076">
    <property type="entry name" value="MutS"/>
</dbReference>
<evidence type="ECO:0000256" key="3">
    <source>
        <dbReference type="ARBA" id="ARBA00022741"/>
    </source>
</evidence>
<dbReference type="GO" id="GO:0003684">
    <property type="term" value="F:damaged DNA binding"/>
    <property type="evidence" value="ECO:0007669"/>
    <property type="project" value="UniProtKB-UniRule"/>
</dbReference>
<dbReference type="PROSITE" id="PS00486">
    <property type="entry name" value="DNA_MISMATCH_REPAIR_2"/>
    <property type="match status" value="1"/>
</dbReference>
<keyword evidence="6 9" id="KW-0238">DNA-binding</keyword>
<dbReference type="InterPro" id="IPR036678">
    <property type="entry name" value="MutS_con_dom_sf"/>
</dbReference>
<dbReference type="SMART" id="SM00534">
    <property type="entry name" value="MUTSac"/>
    <property type="match status" value="1"/>
</dbReference>
<dbReference type="InterPro" id="IPR000432">
    <property type="entry name" value="DNA_mismatch_repair_MutS_C"/>
</dbReference>
<name>A0A162KZT6_9PROT</name>
<dbReference type="SUPFAM" id="SSF55271">
    <property type="entry name" value="DNA repair protein MutS, domain I"/>
    <property type="match status" value="1"/>
</dbReference>
<comment type="similarity">
    <text evidence="1 9 10">Belongs to the DNA mismatch repair MutS family.</text>
</comment>
<dbReference type="PANTHER" id="PTHR11361">
    <property type="entry name" value="DNA MISMATCH REPAIR PROTEIN MUTS FAMILY MEMBER"/>
    <property type="match status" value="1"/>
</dbReference>
<dbReference type="NCBIfam" id="NF003810">
    <property type="entry name" value="PRK05399.1"/>
    <property type="match status" value="1"/>
</dbReference>
<dbReference type="PIRSF" id="PIRSF037677">
    <property type="entry name" value="DNA_mis_repair_Msh6"/>
    <property type="match status" value="1"/>
</dbReference>
<dbReference type="GO" id="GO:0006298">
    <property type="term" value="P:mismatch repair"/>
    <property type="evidence" value="ECO:0007669"/>
    <property type="project" value="UniProtKB-UniRule"/>
</dbReference>
<dbReference type="InterPro" id="IPR007696">
    <property type="entry name" value="DNA_mismatch_repair_MutS_core"/>
</dbReference>
<feature type="domain" description="DNA mismatch repair proteins mutS family" evidence="12">
    <location>
        <begin position="735"/>
        <end position="751"/>
    </location>
</feature>
<reference evidence="13 14" key="1">
    <citation type="submission" date="2015-12" db="EMBL/GenBank/DDBJ databases">
        <title>Genome sequence of Tistrella mobilis MCCC 1A02139.</title>
        <authorList>
            <person name="Lu L."/>
            <person name="Lai Q."/>
            <person name="Shao Z."/>
            <person name="Qian P."/>
        </authorList>
    </citation>
    <scope>NUCLEOTIDE SEQUENCE [LARGE SCALE GENOMIC DNA]</scope>
    <source>
        <strain evidence="13 14">MCCC 1A02139</strain>
    </source>
</reference>
<proteinExistence type="inferred from homology"/>
<dbReference type="GO" id="GO:0005829">
    <property type="term" value="C:cytosol"/>
    <property type="evidence" value="ECO:0007669"/>
    <property type="project" value="TreeGrafter"/>
</dbReference>
<comment type="function">
    <text evidence="8 9">This protein is involved in the repair of mismatches in DNA. It is possible that it carries out the mismatch recognition step. This protein has a weak ATPase activity.</text>
</comment>
<dbReference type="InterPro" id="IPR017261">
    <property type="entry name" value="DNA_mismatch_repair_MutS/MSH"/>
</dbReference>
<sequence>MTRSRQRTPDDRPDAAADDEIAGATPMMAQYLAVKREHPGCLLFYRMGDFYELFFDDAIEAARTLDITLTRRGQHKGEDIPMAGVPVHAAEHYLSRLIRAGHRVAICEQTEDPAEARRQRGYKALVRREVVRVVTPGTIVEDTLLDARRSNNLVALARADNRLALAWVDVSTGEFAVTGIEMAALAAELARLEPCELVVADRLLERPEIAAALAELGPALTPQPTALFDPGAATKRVMEHYGVGALDAFGIESRAEAAACGALIDYVTLTQKGRVPHLSPPRREGVETVMAIDPATRRSLEIVQTMAGERRGSLLGLMDLTVTGGGARLLARRLSAPLTDPEAIGARLDAVAHLLDDDLLSEELRDLLGGMPDLERALQRLSLGRGGPRDLRAIGDGLFRAGEIRDRLLEDGKGFGDLPEELGRGLAALGSHGALAHRLRTAIEAEPPLLARDGGFIARQFDPALDELRSLATEGRRHIAALEGECRRDTGITSLKVKHNNVLGFFIEVTPAHADKLAGRDGFIHRQTLANAVRFTTVELGELETRLTRAADQALAAELQAFEQLTAEVVAAADGIAAAAAALAVIDVSAALAELARARNYVRPEIDRSTAFAIEGGRHPVVEAFVEASGGGRFVANDCDLGGPAGQAGDDGRPGLWLLTGPNMAGKSTFLRQNALIAVMAQAGSFVPAARARIGVVDRLFSRVGAADDLARGRSTFMVEMVETATILNHAGPRALVILDEIGRGTSTWDGLSIAWAVVEHLHDVNRCRGLFATHYHELTALSARLDRLSCHTMRIKEWQGEVVFLHEVAAGAADRSYGIHVARLAGLPKRVIRRAEAVLGQIERGEAGSPAAKLADDLPLFASLRLPEPPPAPAAPDPDPEAEAALALQARLAALDPDDLTPRAALELVYRLRREARGEAPGEGDVAEGDQAVGSL</sequence>
<evidence type="ECO:0000256" key="4">
    <source>
        <dbReference type="ARBA" id="ARBA00022763"/>
    </source>
</evidence>
<dbReference type="GO" id="GO:0005524">
    <property type="term" value="F:ATP binding"/>
    <property type="evidence" value="ECO:0007669"/>
    <property type="project" value="UniProtKB-UniRule"/>
</dbReference>
<dbReference type="FunFam" id="3.40.1170.10:FF:000001">
    <property type="entry name" value="DNA mismatch repair protein MutS"/>
    <property type="match status" value="1"/>
</dbReference>
<organism evidence="13 14">
    <name type="scientific">Tistrella mobilis</name>
    <dbReference type="NCBI Taxonomy" id="171437"/>
    <lineage>
        <taxon>Bacteria</taxon>
        <taxon>Pseudomonadati</taxon>
        <taxon>Pseudomonadota</taxon>
        <taxon>Alphaproteobacteria</taxon>
        <taxon>Geminicoccales</taxon>
        <taxon>Geminicoccaceae</taxon>
        <taxon>Tistrella</taxon>
    </lineage>
</organism>
<evidence type="ECO:0000256" key="9">
    <source>
        <dbReference type="HAMAP-Rule" id="MF_00096"/>
    </source>
</evidence>
<dbReference type="AlphaFoldDB" id="A0A162KZT6"/>
<evidence type="ECO:0000256" key="1">
    <source>
        <dbReference type="ARBA" id="ARBA00006271"/>
    </source>
</evidence>
<dbReference type="Pfam" id="PF05192">
    <property type="entry name" value="MutS_III"/>
    <property type="match status" value="1"/>
</dbReference>
<dbReference type="InterPro" id="IPR016151">
    <property type="entry name" value="DNA_mismatch_repair_MutS_N"/>
</dbReference>
<dbReference type="HAMAP" id="MF_00096">
    <property type="entry name" value="MutS"/>
    <property type="match status" value="1"/>
</dbReference>
<dbReference type="Pfam" id="PF01624">
    <property type="entry name" value="MutS_I"/>
    <property type="match status" value="1"/>
</dbReference>
<keyword evidence="3 9" id="KW-0547">Nucleotide-binding</keyword>
<dbReference type="SUPFAM" id="SSF53150">
    <property type="entry name" value="DNA repair protein MutS, domain II"/>
    <property type="match status" value="1"/>
</dbReference>
<dbReference type="Pfam" id="PF05190">
    <property type="entry name" value="MutS_IV"/>
    <property type="match status" value="1"/>
</dbReference>
<dbReference type="SMART" id="SM00533">
    <property type="entry name" value="MUTSd"/>
    <property type="match status" value="1"/>
</dbReference>
<dbReference type="GeneID" id="97244295"/>
<evidence type="ECO:0000313" key="14">
    <source>
        <dbReference type="Proteomes" id="UP000075787"/>
    </source>
</evidence>
<evidence type="ECO:0000259" key="12">
    <source>
        <dbReference type="PROSITE" id="PS00486"/>
    </source>
</evidence>
<evidence type="ECO:0000256" key="7">
    <source>
        <dbReference type="ARBA" id="ARBA00023204"/>
    </source>
</evidence>
<keyword evidence="5 9" id="KW-0067">ATP-binding</keyword>
<protein>
    <recommendedName>
        <fullName evidence="2 9">DNA mismatch repair protein MutS</fullName>
    </recommendedName>
</protein>
<dbReference type="PANTHER" id="PTHR11361:SF34">
    <property type="entry name" value="DNA MISMATCH REPAIR PROTEIN MSH1, MITOCHONDRIAL"/>
    <property type="match status" value="1"/>
</dbReference>
<feature type="region of interest" description="Disordered" evidence="11">
    <location>
        <begin position="918"/>
        <end position="937"/>
    </location>
</feature>
<dbReference type="InterPro" id="IPR036187">
    <property type="entry name" value="DNA_mismatch_repair_MutS_sf"/>
</dbReference>
<dbReference type="NCBIfam" id="TIGR01070">
    <property type="entry name" value="mutS1"/>
    <property type="match status" value="1"/>
</dbReference>
<dbReference type="GO" id="GO:0030983">
    <property type="term" value="F:mismatched DNA binding"/>
    <property type="evidence" value="ECO:0007669"/>
    <property type="project" value="InterPro"/>
</dbReference>
<evidence type="ECO:0000313" key="13">
    <source>
        <dbReference type="EMBL" id="KYO52547.1"/>
    </source>
</evidence>
<feature type="binding site" evidence="9">
    <location>
        <begin position="661"/>
        <end position="668"/>
    </location>
    <ligand>
        <name>ATP</name>
        <dbReference type="ChEBI" id="CHEBI:30616"/>
    </ligand>
</feature>
<dbReference type="Gene3D" id="3.40.1170.10">
    <property type="entry name" value="DNA repair protein MutS, domain I"/>
    <property type="match status" value="1"/>
</dbReference>
<evidence type="ECO:0000256" key="11">
    <source>
        <dbReference type="SAM" id="MobiDB-lite"/>
    </source>
</evidence>